<sequence length="206" mass="22476">MLSLTALAATAAERVDVGVFAPGSLTEWESRSFEGKTDYRLSGDGESRVLEAACDGTASAIARRVPVDLKATPVLHWQWRVDGVHEGLDERSKAGDDFAARVYVIRDGGLLKWRTRAINYVWAGSSEAGQHWPNPFTDQAMMVAVQAGPPDDTGAWVSESRNVRADFERFYDLDLDTVDAVAIMTDCDNAGGQAAAAYRNLYFAPE</sequence>
<dbReference type="InterPro" id="IPR021409">
    <property type="entry name" value="DUF3047"/>
</dbReference>
<protein>
    <recommendedName>
        <fullName evidence="3">DUF3047 domain-containing protein</fullName>
    </recommendedName>
</protein>
<dbReference type="RefSeq" id="WP_353111103.1">
    <property type="nucleotide sequence ID" value="NZ_APND01000003.1"/>
</dbReference>
<evidence type="ECO:0000313" key="1">
    <source>
        <dbReference type="EMBL" id="MES1929594.1"/>
    </source>
</evidence>
<proteinExistence type="predicted"/>
<comment type="caution">
    <text evidence="1">The sequence shown here is derived from an EMBL/GenBank/DDBJ whole genome shotgun (WGS) entry which is preliminary data.</text>
</comment>
<reference evidence="1 2" key="1">
    <citation type="submission" date="2013-03" db="EMBL/GenBank/DDBJ databases">
        <title>Salinisphaera dokdonensis CL-ES53 Genome Sequencing.</title>
        <authorList>
            <person name="Li C."/>
            <person name="Lai Q."/>
            <person name="Shao Z."/>
        </authorList>
    </citation>
    <scope>NUCLEOTIDE SEQUENCE [LARGE SCALE GENOMIC DNA]</scope>
    <source>
        <strain evidence="1 2">CL-ES53</strain>
    </source>
</reference>
<dbReference type="Proteomes" id="UP001460888">
    <property type="component" value="Unassembled WGS sequence"/>
</dbReference>
<evidence type="ECO:0000313" key="2">
    <source>
        <dbReference type="Proteomes" id="UP001460888"/>
    </source>
</evidence>
<evidence type="ECO:0008006" key="3">
    <source>
        <dbReference type="Google" id="ProtNLM"/>
    </source>
</evidence>
<dbReference type="EMBL" id="APND01000003">
    <property type="protein sequence ID" value="MES1929594.1"/>
    <property type="molecule type" value="Genomic_DNA"/>
</dbReference>
<organism evidence="1 2">
    <name type="scientific">Salinisphaera dokdonensis CL-ES53</name>
    <dbReference type="NCBI Taxonomy" id="1304272"/>
    <lineage>
        <taxon>Bacteria</taxon>
        <taxon>Pseudomonadati</taxon>
        <taxon>Pseudomonadota</taxon>
        <taxon>Gammaproteobacteria</taxon>
        <taxon>Salinisphaerales</taxon>
        <taxon>Salinisphaeraceae</taxon>
        <taxon>Salinisphaera</taxon>
    </lineage>
</organism>
<keyword evidence="2" id="KW-1185">Reference proteome</keyword>
<accession>A0ABV2B125</accession>
<gene>
    <name evidence="1" type="ORF">SADO_10069</name>
</gene>
<dbReference type="Pfam" id="PF11249">
    <property type="entry name" value="DUF3047"/>
    <property type="match status" value="1"/>
</dbReference>
<name>A0ABV2B125_9GAMM</name>